<evidence type="ECO:0000256" key="1">
    <source>
        <dbReference type="SAM" id="Phobius"/>
    </source>
</evidence>
<keyword evidence="1" id="KW-0812">Transmembrane</keyword>
<reference evidence="2 3" key="1">
    <citation type="submission" date="2016-10" db="EMBL/GenBank/DDBJ databases">
        <title>Draft genome sequences of four alkaliphilic bacteria belonging to the Anaerobacillus genus.</title>
        <authorList>
            <person name="Bassil N.M."/>
            <person name="Lloyd J.R."/>
        </authorList>
    </citation>
    <scope>NUCLEOTIDE SEQUENCE [LARGE SCALE GENOMIC DNA]</scope>
    <source>
        <strain evidence="2 3">DSM 15340</strain>
    </source>
</reference>
<comment type="caution">
    <text evidence="2">The sequence shown here is derived from an EMBL/GenBank/DDBJ whole genome shotgun (WGS) entry which is preliminary data.</text>
</comment>
<protein>
    <submittedName>
        <fullName evidence="2">Membrane protein FxsA</fullName>
    </submittedName>
</protein>
<evidence type="ECO:0000313" key="2">
    <source>
        <dbReference type="EMBL" id="OIJ10955.1"/>
    </source>
</evidence>
<dbReference type="Pfam" id="PF04186">
    <property type="entry name" value="FxsA"/>
    <property type="match status" value="1"/>
</dbReference>
<dbReference type="InterPro" id="IPR007313">
    <property type="entry name" value="FxsA"/>
</dbReference>
<dbReference type="PANTHER" id="PTHR35335">
    <property type="entry name" value="UPF0716 PROTEIN FXSA"/>
    <property type="match status" value="1"/>
</dbReference>
<feature type="transmembrane region" description="Helical" evidence="1">
    <location>
        <begin position="28"/>
        <end position="47"/>
    </location>
</feature>
<keyword evidence="1" id="KW-1133">Transmembrane helix</keyword>
<keyword evidence="3" id="KW-1185">Reference proteome</keyword>
<keyword evidence="1" id="KW-0472">Membrane</keyword>
<dbReference type="GO" id="GO:0016020">
    <property type="term" value="C:membrane"/>
    <property type="evidence" value="ECO:0007669"/>
    <property type="project" value="InterPro"/>
</dbReference>
<organism evidence="2 3">
    <name type="scientific">Anaerobacillus arseniciselenatis</name>
    <dbReference type="NCBI Taxonomy" id="85682"/>
    <lineage>
        <taxon>Bacteria</taxon>
        <taxon>Bacillati</taxon>
        <taxon>Bacillota</taxon>
        <taxon>Bacilli</taxon>
        <taxon>Bacillales</taxon>
        <taxon>Bacillaceae</taxon>
        <taxon>Anaerobacillus</taxon>
    </lineage>
</organism>
<sequence>MLKILILLLIIVPALEIGVLILSGSTIGVLWTILLVIVTGVLGAWLAKKEGLQTIRLAQLQLQQGQIPSGVLLDGLCILVGGVVLLTPGFITDAIGFFLLLPNTRAIAKAFLQKIFNQMVQSGSIIFINRR</sequence>
<dbReference type="AlphaFoldDB" id="A0A1S2LHI6"/>
<accession>A0A1S2LHI6</accession>
<dbReference type="EMBL" id="MLQQ01000035">
    <property type="protein sequence ID" value="OIJ10955.1"/>
    <property type="molecule type" value="Genomic_DNA"/>
</dbReference>
<dbReference type="OrthoDB" id="9792788at2"/>
<evidence type="ECO:0000313" key="3">
    <source>
        <dbReference type="Proteomes" id="UP000180098"/>
    </source>
</evidence>
<dbReference type="Proteomes" id="UP000180098">
    <property type="component" value="Unassembled WGS sequence"/>
</dbReference>
<proteinExistence type="predicted"/>
<name>A0A1S2LHI6_9BACI</name>
<dbReference type="NCBIfam" id="NF008528">
    <property type="entry name" value="PRK11463.1-2"/>
    <property type="match status" value="1"/>
</dbReference>
<gene>
    <name evidence="2" type="ORF">BKP35_12780</name>
</gene>
<dbReference type="RefSeq" id="WP_071313744.1">
    <property type="nucleotide sequence ID" value="NZ_MLQQ01000035.1"/>
</dbReference>
<dbReference type="PANTHER" id="PTHR35335:SF1">
    <property type="entry name" value="UPF0716 PROTEIN FXSA"/>
    <property type="match status" value="1"/>
</dbReference>